<dbReference type="InterPro" id="IPR035965">
    <property type="entry name" value="PAS-like_dom_sf"/>
</dbReference>
<keyword evidence="1 3" id="KW-0807">Transducer</keyword>
<dbReference type="EMBL" id="QJKC01000022">
    <property type="protein sequence ID" value="PXX41782.1"/>
    <property type="molecule type" value="Genomic_DNA"/>
</dbReference>
<dbReference type="SMART" id="SM00091">
    <property type="entry name" value="PAS"/>
    <property type="match status" value="1"/>
</dbReference>
<protein>
    <submittedName>
        <fullName evidence="6">Methyl-accepting chemotaxis sensory transducer with Pas/Pac sensor</fullName>
    </submittedName>
</protein>
<gene>
    <name evidence="6" type="ORF">DFR38_1224</name>
</gene>
<sequence>MMHSTQPTSGRELQVDPAKPLVSMTDTRGNILHANPAFIEISGYSRAELLGQPHNIVRHPDMPAAAFADMWRTLAADLPWQGMVKNRSKNGDHYWVHAYVSPCFEKQRKTGYISVRSRPTAGQIEAADALYRAVNRQQRPFPATRYPARTALSARIMLLATLPAACLLAAANLPGPQSWLAGGTGLICAGALAFWTWHGIRQPLEWSVQAIRKISGGDLGFELETSAAGEFSRQLLGIQSMKFNLRAMFADMMGIADEIDSQSGALNAQSQVASRHIQQGVDCVRQMSTTLGQMTAAIHSIAAATSQNAATAATAAERVSEGVGQIVAAQQAAQGVVKRMQTAKTLVSELDAETNGIRKLAEIIQGIAEQTNLLALNAAIEAARAGESGRGFAVVADEVRKLAERTSGSTEEITHTIQRIGSCTQQTLSAITIAADEVDHSNDMLGASKLIYENIKRAGAEIESSSSDIASMLQQQAQASSEASRNIHTINQLVEQNSNSITSIQHAADRLGSTARELYQMSSRFVSSR</sequence>
<dbReference type="OrthoDB" id="9806477at2"/>
<dbReference type="SMART" id="SM00283">
    <property type="entry name" value="MA"/>
    <property type="match status" value="1"/>
</dbReference>
<reference evidence="6 7" key="1">
    <citation type="submission" date="2018-05" db="EMBL/GenBank/DDBJ databases">
        <title>Genomic Encyclopedia of Type Strains, Phase IV (KMG-IV): sequencing the most valuable type-strain genomes for metagenomic binning, comparative biology and taxonomic classification.</title>
        <authorList>
            <person name="Goeker M."/>
        </authorList>
    </citation>
    <scope>NUCLEOTIDE SEQUENCE [LARGE SCALE GENOMIC DNA]</scope>
    <source>
        <strain evidence="6 7">DSM 25134</strain>
    </source>
</reference>
<evidence type="ECO:0000259" key="5">
    <source>
        <dbReference type="PROSITE" id="PS50112"/>
    </source>
</evidence>
<feature type="domain" description="Methyl-accepting transducer" evidence="4">
    <location>
        <begin position="255"/>
        <end position="491"/>
    </location>
</feature>
<dbReference type="Pfam" id="PF08447">
    <property type="entry name" value="PAS_3"/>
    <property type="match status" value="1"/>
</dbReference>
<dbReference type="NCBIfam" id="TIGR00229">
    <property type="entry name" value="sensory_box"/>
    <property type="match status" value="1"/>
</dbReference>
<dbReference type="SUPFAM" id="SSF58104">
    <property type="entry name" value="Methyl-accepting chemotaxis protein (MCP) signaling domain"/>
    <property type="match status" value="1"/>
</dbReference>
<accession>A0A318JNL8</accession>
<dbReference type="GO" id="GO:0004888">
    <property type="term" value="F:transmembrane signaling receptor activity"/>
    <property type="evidence" value="ECO:0007669"/>
    <property type="project" value="InterPro"/>
</dbReference>
<dbReference type="AlphaFoldDB" id="A0A318JNL8"/>
<dbReference type="Pfam" id="PF00015">
    <property type="entry name" value="MCPsignal"/>
    <property type="match status" value="1"/>
</dbReference>
<evidence type="ECO:0000313" key="6">
    <source>
        <dbReference type="EMBL" id="PXX41782.1"/>
    </source>
</evidence>
<dbReference type="InterPro" id="IPR013655">
    <property type="entry name" value="PAS_fold_3"/>
</dbReference>
<evidence type="ECO:0000256" key="3">
    <source>
        <dbReference type="PROSITE-ProRule" id="PRU00284"/>
    </source>
</evidence>
<dbReference type="SUPFAM" id="SSF55785">
    <property type="entry name" value="PYP-like sensor domain (PAS domain)"/>
    <property type="match status" value="1"/>
</dbReference>
<dbReference type="Proteomes" id="UP000248395">
    <property type="component" value="Unassembled WGS sequence"/>
</dbReference>
<keyword evidence="7" id="KW-1185">Reference proteome</keyword>
<dbReference type="GO" id="GO:0006935">
    <property type="term" value="P:chemotaxis"/>
    <property type="evidence" value="ECO:0007669"/>
    <property type="project" value="InterPro"/>
</dbReference>
<dbReference type="InterPro" id="IPR004089">
    <property type="entry name" value="MCPsignal_dom"/>
</dbReference>
<dbReference type="CDD" id="cd00130">
    <property type="entry name" value="PAS"/>
    <property type="match status" value="1"/>
</dbReference>
<dbReference type="Gene3D" id="1.10.287.950">
    <property type="entry name" value="Methyl-accepting chemotaxis protein"/>
    <property type="match status" value="1"/>
</dbReference>
<comment type="caution">
    <text evidence="6">The sequence shown here is derived from an EMBL/GenBank/DDBJ whole genome shotgun (WGS) entry which is preliminary data.</text>
</comment>
<dbReference type="InterPro" id="IPR004090">
    <property type="entry name" value="Chemotax_Me-accpt_rcpt"/>
</dbReference>
<dbReference type="Gene3D" id="3.30.450.20">
    <property type="entry name" value="PAS domain"/>
    <property type="match status" value="1"/>
</dbReference>
<dbReference type="PRINTS" id="PR00260">
    <property type="entry name" value="CHEMTRNSDUCR"/>
</dbReference>
<organism evidence="6 7">
    <name type="scientific">Aquitalea magnusonii</name>
    <dbReference type="NCBI Taxonomy" id="332411"/>
    <lineage>
        <taxon>Bacteria</taxon>
        <taxon>Pseudomonadati</taxon>
        <taxon>Pseudomonadota</taxon>
        <taxon>Betaproteobacteria</taxon>
        <taxon>Neisseriales</taxon>
        <taxon>Chromobacteriaceae</taxon>
        <taxon>Aquitalea</taxon>
    </lineage>
</organism>
<dbReference type="InterPro" id="IPR000014">
    <property type="entry name" value="PAS"/>
</dbReference>
<comment type="similarity">
    <text evidence="2">Belongs to the methyl-accepting chemotaxis (MCP) protein family.</text>
</comment>
<evidence type="ECO:0000259" key="4">
    <source>
        <dbReference type="PROSITE" id="PS50111"/>
    </source>
</evidence>
<dbReference type="GO" id="GO:0016020">
    <property type="term" value="C:membrane"/>
    <property type="evidence" value="ECO:0007669"/>
    <property type="project" value="InterPro"/>
</dbReference>
<dbReference type="RefSeq" id="WP_110313720.1">
    <property type="nucleotide sequence ID" value="NZ_QJKC01000022.1"/>
</dbReference>
<name>A0A318JNL8_9NEIS</name>
<proteinExistence type="inferred from homology"/>
<dbReference type="PANTHER" id="PTHR32089:SF74">
    <property type="entry name" value="METHYL-ACCEPTING CHEMOTAXIS PROTEIN AER"/>
    <property type="match status" value="1"/>
</dbReference>
<evidence type="ECO:0000256" key="1">
    <source>
        <dbReference type="ARBA" id="ARBA00023224"/>
    </source>
</evidence>
<dbReference type="PANTHER" id="PTHR32089">
    <property type="entry name" value="METHYL-ACCEPTING CHEMOTAXIS PROTEIN MCPB"/>
    <property type="match status" value="1"/>
</dbReference>
<feature type="domain" description="PAS" evidence="5">
    <location>
        <begin position="15"/>
        <end position="61"/>
    </location>
</feature>
<evidence type="ECO:0000313" key="7">
    <source>
        <dbReference type="Proteomes" id="UP000248395"/>
    </source>
</evidence>
<dbReference type="PROSITE" id="PS50112">
    <property type="entry name" value="PAS"/>
    <property type="match status" value="1"/>
</dbReference>
<dbReference type="PROSITE" id="PS50111">
    <property type="entry name" value="CHEMOTAXIS_TRANSDUC_2"/>
    <property type="match status" value="1"/>
</dbReference>
<dbReference type="GO" id="GO:0007165">
    <property type="term" value="P:signal transduction"/>
    <property type="evidence" value="ECO:0007669"/>
    <property type="project" value="UniProtKB-KW"/>
</dbReference>
<evidence type="ECO:0000256" key="2">
    <source>
        <dbReference type="ARBA" id="ARBA00029447"/>
    </source>
</evidence>